<feature type="region of interest" description="Disordered" evidence="1">
    <location>
        <begin position="104"/>
        <end position="128"/>
    </location>
</feature>
<feature type="transmembrane region" description="Helical" evidence="2">
    <location>
        <begin position="41"/>
        <end position="65"/>
    </location>
</feature>
<feature type="transmembrane region" description="Helical" evidence="2">
    <location>
        <begin position="71"/>
        <end position="92"/>
    </location>
</feature>
<evidence type="ECO:0008006" key="5">
    <source>
        <dbReference type="Google" id="ProtNLM"/>
    </source>
</evidence>
<sequence length="128" mass="13975">MHPVFPSPSPDRPPAPDPSLDALRLRHGERLRETTRRARRAFVAANTVPLAVGIALSLLTSVPAVHVYGHITFGLVWGVLQCGLFVATVWVYEARCTACDPVERARTSGMPQAETSGASTVDDSWRKR</sequence>
<comment type="caution">
    <text evidence="3">The sequence shown here is derived from an EMBL/GenBank/DDBJ whole genome shotgun (WGS) entry which is preliminary data.</text>
</comment>
<keyword evidence="2" id="KW-0472">Membrane</keyword>
<keyword evidence="2" id="KW-0812">Transmembrane</keyword>
<organism evidence="3 4">
    <name type="scientific">Streptomyces mordarskii</name>
    <dbReference type="NCBI Taxonomy" id="1226758"/>
    <lineage>
        <taxon>Bacteria</taxon>
        <taxon>Bacillati</taxon>
        <taxon>Actinomycetota</taxon>
        <taxon>Actinomycetes</taxon>
        <taxon>Kitasatosporales</taxon>
        <taxon>Streptomycetaceae</taxon>
        <taxon>Streptomyces</taxon>
    </lineage>
</organism>
<proteinExistence type="predicted"/>
<evidence type="ECO:0000256" key="1">
    <source>
        <dbReference type="SAM" id="MobiDB-lite"/>
    </source>
</evidence>
<evidence type="ECO:0000313" key="3">
    <source>
        <dbReference type="EMBL" id="GAA0573265.1"/>
    </source>
</evidence>
<gene>
    <name evidence="3" type="ORF">GCM10010390_90510</name>
</gene>
<feature type="compositionally biased region" description="Polar residues" evidence="1">
    <location>
        <begin position="109"/>
        <end position="122"/>
    </location>
</feature>
<keyword evidence="4" id="KW-1185">Reference proteome</keyword>
<evidence type="ECO:0000313" key="4">
    <source>
        <dbReference type="Proteomes" id="UP001501576"/>
    </source>
</evidence>
<protein>
    <recommendedName>
        <fullName evidence="5">DUF485 domain-containing protein</fullName>
    </recommendedName>
</protein>
<accession>A0ABP3PR27</accession>
<dbReference type="EMBL" id="BAAABZ010000090">
    <property type="protein sequence ID" value="GAA0573265.1"/>
    <property type="molecule type" value="Genomic_DNA"/>
</dbReference>
<name>A0ABP3PR27_9ACTN</name>
<feature type="compositionally biased region" description="Pro residues" evidence="1">
    <location>
        <begin position="1"/>
        <end position="17"/>
    </location>
</feature>
<dbReference type="Proteomes" id="UP001501576">
    <property type="component" value="Unassembled WGS sequence"/>
</dbReference>
<feature type="region of interest" description="Disordered" evidence="1">
    <location>
        <begin position="1"/>
        <end position="20"/>
    </location>
</feature>
<evidence type="ECO:0000256" key="2">
    <source>
        <dbReference type="SAM" id="Phobius"/>
    </source>
</evidence>
<keyword evidence="2" id="KW-1133">Transmembrane helix</keyword>
<reference evidence="4" key="1">
    <citation type="journal article" date="2019" name="Int. J. Syst. Evol. Microbiol.">
        <title>The Global Catalogue of Microorganisms (GCM) 10K type strain sequencing project: providing services to taxonomists for standard genome sequencing and annotation.</title>
        <authorList>
            <consortium name="The Broad Institute Genomics Platform"/>
            <consortium name="The Broad Institute Genome Sequencing Center for Infectious Disease"/>
            <person name="Wu L."/>
            <person name="Ma J."/>
        </authorList>
    </citation>
    <scope>NUCLEOTIDE SEQUENCE [LARGE SCALE GENOMIC DNA]</scope>
    <source>
        <strain evidence="4">JCM 5052</strain>
    </source>
</reference>